<comment type="caution">
    <text evidence="2">The sequence shown here is derived from an EMBL/GenBank/DDBJ whole genome shotgun (WGS) entry which is preliminary data.</text>
</comment>
<organism evidence="2 3">
    <name type="scientific">Orbilia brochopaga</name>
    <dbReference type="NCBI Taxonomy" id="3140254"/>
    <lineage>
        <taxon>Eukaryota</taxon>
        <taxon>Fungi</taxon>
        <taxon>Dikarya</taxon>
        <taxon>Ascomycota</taxon>
        <taxon>Pezizomycotina</taxon>
        <taxon>Orbiliomycetes</taxon>
        <taxon>Orbiliales</taxon>
        <taxon>Orbiliaceae</taxon>
        <taxon>Orbilia</taxon>
    </lineage>
</organism>
<accession>A0AAV9UPE4</accession>
<reference evidence="2 3" key="1">
    <citation type="submission" date="2019-10" db="EMBL/GenBank/DDBJ databases">
        <authorList>
            <person name="Palmer J.M."/>
        </authorList>
    </citation>
    <scope>NUCLEOTIDE SEQUENCE [LARGE SCALE GENOMIC DNA]</scope>
    <source>
        <strain evidence="2 3">TWF696</strain>
    </source>
</reference>
<protein>
    <submittedName>
        <fullName evidence="2">Uncharacterized protein</fullName>
    </submittedName>
</protein>
<name>A0AAV9UPE4_9PEZI</name>
<evidence type="ECO:0000313" key="2">
    <source>
        <dbReference type="EMBL" id="KAK6346541.1"/>
    </source>
</evidence>
<dbReference type="EMBL" id="JAVHNQ010000005">
    <property type="protein sequence ID" value="KAK6346541.1"/>
    <property type="molecule type" value="Genomic_DNA"/>
</dbReference>
<feature type="signal peptide" evidence="1">
    <location>
        <begin position="1"/>
        <end position="21"/>
    </location>
</feature>
<feature type="chain" id="PRO_5043350826" evidence="1">
    <location>
        <begin position="22"/>
        <end position="151"/>
    </location>
</feature>
<gene>
    <name evidence="2" type="ORF">TWF696_006665</name>
</gene>
<dbReference type="Proteomes" id="UP001375240">
    <property type="component" value="Unassembled WGS sequence"/>
</dbReference>
<evidence type="ECO:0000256" key="1">
    <source>
        <dbReference type="SAM" id="SignalP"/>
    </source>
</evidence>
<keyword evidence="3" id="KW-1185">Reference proteome</keyword>
<keyword evidence="1" id="KW-0732">Signal</keyword>
<dbReference type="AlphaFoldDB" id="A0AAV9UPE4"/>
<sequence>MFPRFKLTVLLGILKATTIRGLPTTTPTTALNSCPTLSWVPATHIPSSRLLDCENNSYDNLVPAAIIDYHLKNHKLPYFMRRLHQRLQWRPMGNLLPSLQRTALAQLRDTDTMFDPDNNDSEHHYATKHVCNDDYINDYHKLPDSLYRLRE</sequence>
<proteinExistence type="predicted"/>
<evidence type="ECO:0000313" key="3">
    <source>
        <dbReference type="Proteomes" id="UP001375240"/>
    </source>
</evidence>